<gene>
    <name evidence="1" type="ORF">C7419_101671</name>
</gene>
<evidence type="ECO:0000313" key="2">
    <source>
        <dbReference type="Proteomes" id="UP000245754"/>
    </source>
</evidence>
<dbReference type="AlphaFoldDB" id="A0A316EVV8"/>
<name>A0A316EVV8_9BURK</name>
<dbReference type="EMBL" id="QGGT01000001">
    <property type="protein sequence ID" value="PWK36804.1"/>
    <property type="molecule type" value="Genomic_DNA"/>
</dbReference>
<protein>
    <recommendedName>
        <fullName evidence="3">DUF465 domain-containing protein</fullName>
    </recommendedName>
</protein>
<dbReference type="Proteomes" id="UP000245754">
    <property type="component" value="Unassembled WGS sequence"/>
</dbReference>
<evidence type="ECO:0008006" key="3">
    <source>
        <dbReference type="Google" id="ProtNLM"/>
    </source>
</evidence>
<proteinExistence type="predicted"/>
<accession>A0A316EVV8</accession>
<organism evidence="1 2">
    <name type="scientific">Cupriavidus plantarum</name>
    <dbReference type="NCBI Taxonomy" id="942865"/>
    <lineage>
        <taxon>Bacteria</taxon>
        <taxon>Pseudomonadati</taxon>
        <taxon>Pseudomonadota</taxon>
        <taxon>Betaproteobacteria</taxon>
        <taxon>Burkholderiales</taxon>
        <taxon>Burkholderiaceae</taxon>
        <taxon>Cupriavidus</taxon>
    </lineage>
</organism>
<dbReference type="RefSeq" id="WP_146208380.1">
    <property type="nucleotide sequence ID" value="NZ_JBEFLL010000018.1"/>
</dbReference>
<keyword evidence="2" id="KW-1185">Reference proteome</keyword>
<evidence type="ECO:0000313" key="1">
    <source>
        <dbReference type="EMBL" id="PWK36804.1"/>
    </source>
</evidence>
<comment type="caution">
    <text evidence="1">The sequence shown here is derived from an EMBL/GenBank/DDBJ whole genome shotgun (WGS) entry which is preliminary data.</text>
</comment>
<sequence length="77" mass="8496">MPSRNCGEDLAALEQAIAKQEGLLHDIEARRQADDDAAFPHDEIAAAEAVRLRQAIYVLKSRRAALTAEALKALRRD</sequence>
<reference evidence="1 2" key="1">
    <citation type="submission" date="2018-05" db="EMBL/GenBank/DDBJ databases">
        <title>Genomic Encyclopedia of Type Strains, Phase IV (KMG-V): Genome sequencing to study the core and pangenomes of soil and plant-associated prokaryotes.</title>
        <authorList>
            <person name="Whitman W."/>
        </authorList>
    </citation>
    <scope>NUCLEOTIDE SEQUENCE [LARGE SCALE GENOMIC DNA]</scope>
    <source>
        <strain evidence="1 2">SLV-132</strain>
    </source>
</reference>